<keyword evidence="3" id="KW-0482">Metalloprotease</keyword>
<dbReference type="InterPro" id="IPR052710">
    <property type="entry name" value="CAAX_protease"/>
</dbReference>
<sequence>MNLTKFEKIAGWAILLPLYFFFGPLIFSFLFALILRVGHVSMGAVELNSWYNLFYDTGMLIIAVLIFHRFLKEEFRQIKGRWIRTILWSLTAGFIIIYGANILSGMLVQLIEPGSSSANQNALVSMLEVQPLPILLASIVIAPLLEELVFRVAIFKGIYPYSRIAAYLASGGIFGLVHILDGLLAGDLSQLAYLLPYGLLGMVFCWLYEKKGTLAVPVLVHMSNNFVSMMLTLLV</sequence>
<dbReference type="GO" id="GO:0008237">
    <property type="term" value="F:metallopeptidase activity"/>
    <property type="evidence" value="ECO:0007669"/>
    <property type="project" value="UniProtKB-KW"/>
</dbReference>
<dbReference type="AlphaFoldDB" id="A0A9D1HLM3"/>
<feature type="domain" description="CAAX prenyl protease 2/Lysostaphin resistance protein A-like" evidence="2">
    <location>
        <begin position="130"/>
        <end position="227"/>
    </location>
</feature>
<reference evidence="3" key="2">
    <citation type="journal article" date="2021" name="PeerJ">
        <title>Extensive microbial diversity within the chicken gut microbiome revealed by metagenomics and culture.</title>
        <authorList>
            <person name="Gilroy R."/>
            <person name="Ravi A."/>
            <person name="Getino M."/>
            <person name="Pursley I."/>
            <person name="Horton D.L."/>
            <person name="Alikhan N.F."/>
            <person name="Baker D."/>
            <person name="Gharbi K."/>
            <person name="Hall N."/>
            <person name="Watson M."/>
            <person name="Adriaenssens E.M."/>
            <person name="Foster-Nyarko E."/>
            <person name="Jarju S."/>
            <person name="Secka A."/>
            <person name="Antonio M."/>
            <person name="Oren A."/>
            <person name="Chaudhuri R.R."/>
            <person name="La Ragione R."/>
            <person name="Hildebrand F."/>
            <person name="Pallen M.J."/>
        </authorList>
    </citation>
    <scope>NUCLEOTIDE SEQUENCE</scope>
    <source>
        <strain evidence="3">CHK195-11698</strain>
    </source>
</reference>
<feature type="transmembrane region" description="Helical" evidence="1">
    <location>
        <begin position="191"/>
        <end position="208"/>
    </location>
</feature>
<dbReference type="EMBL" id="DVMJ01000008">
    <property type="protein sequence ID" value="HIU12696.1"/>
    <property type="molecule type" value="Genomic_DNA"/>
</dbReference>
<name>A0A9D1HLM3_9FIRM</name>
<feature type="transmembrane region" description="Helical" evidence="1">
    <location>
        <begin position="215"/>
        <end position="234"/>
    </location>
</feature>
<keyword evidence="3" id="KW-0378">Hydrolase</keyword>
<proteinExistence type="predicted"/>
<keyword evidence="1" id="KW-0472">Membrane</keyword>
<dbReference type="Proteomes" id="UP000824175">
    <property type="component" value="Unassembled WGS sequence"/>
</dbReference>
<evidence type="ECO:0000259" key="2">
    <source>
        <dbReference type="Pfam" id="PF02517"/>
    </source>
</evidence>
<accession>A0A9D1HLM3</accession>
<feature type="transmembrane region" description="Helical" evidence="1">
    <location>
        <begin position="49"/>
        <end position="67"/>
    </location>
</feature>
<dbReference type="Pfam" id="PF02517">
    <property type="entry name" value="Rce1-like"/>
    <property type="match status" value="1"/>
</dbReference>
<dbReference type="GO" id="GO:0080120">
    <property type="term" value="P:CAAX-box protein maturation"/>
    <property type="evidence" value="ECO:0007669"/>
    <property type="project" value="UniProtKB-ARBA"/>
</dbReference>
<evidence type="ECO:0000256" key="1">
    <source>
        <dbReference type="SAM" id="Phobius"/>
    </source>
</evidence>
<evidence type="ECO:0000313" key="4">
    <source>
        <dbReference type="Proteomes" id="UP000824175"/>
    </source>
</evidence>
<keyword evidence="1" id="KW-0812">Transmembrane</keyword>
<gene>
    <name evidence="3" type="ORF">IAD15_01295</name>
</gene>
<dbReference type="PANTHER" id="PTHR36435">
    <property type="entry name" value="SLR1288 PROTEIN"/>
    <property type="match status" value="1"/>
</dbReference>
<keyword evidence="3" id="KW-0645">Protease</keyword>
<evidence type="ECO:0000313" key="3">
    <source>
        <dbReference type="EMBL" id="HIU12696.1"/>
    </source>
</evidence>
<reference evidence="3" key="1">
    <citation type="submission" date="2020-10" db="EMBL/GenBank/DDBJ databases">
        <authorList>
            <person name="Gilroy R."/>
        </authorList>
    </citation>
    <scope>NUCLEOTIDE SEQUENCE</scope>
    <source>
        <strain evidence="3">CHK195-11698</strain>
    </source>
</reference>
<dbReference type="InterPro" id="IPR003675">
    <property type="entry name" value="Rce1/LyrA-like_dom"/>
</dbReference>
<dbReference type="GO" id="GO:0004175">
    <property type="term" value="F:endopeptidase activity"/>
    <property type="evidence" value="ECO:0007669"/>
    <property type="project" value="UniProtKB-ARBA"/>
</dbReference>
<feature type="transmembrane region" description="Helical" evidence="1">
    <location>
        <begin position="164"/>
        <end position="185"/>
    </location>
</feature>
<comment type="caution">
    <text evidence="3">The sequence shown here is derived from an EMBL/GenBank/DDBJ whole genome shotgun (WGS) entry which is preliminary data.</text>
</comment>
<feature type="transmembrane region" description="Helical" evidence="1">
    <location>
        <begin position="87"/>
        <end position="111"/>
    </location>
</feature>
<dbReference type="PANTHER" id="PTHR36435:SF1">
    <property type="entry name" value="CAAX AMINO TERMINAL PROTEASE FAMILY PROTEIN"/>
    <property type="match status" value="1"/>
</dbReference>
<feature type="transmembrane region" description="Helical" evidence="1">
    <location>
        <begin position="12"/>
        <end position="37"/>
    </location>
</feature>
<protein>
    <submittedName>
        <fullName evidence="3">CPBP family intramembrane metalloprotease</fullName>
    </submittedName>
</protein>
<keyword evidence="1" id="KW-1133">Transmembrane helix</keyword>
<organism evidence="3 4">
    <name type="scientific">Candidatus Fimiplasma intestinipullorum</name>
    <dbReference type="NCBI Taxonomy" id="2840825"/>
    <lineage>
        <taxon>Bacteria</taxon>
        <taxon>Bacillati</taxon>
        <taxon>Bacillota</taxon>
        <taxon>Clostridia</taxon>
        <taxon>Eubacteriales</taxon>
        <taxon>Candidatus Fimiplasma</taxon>
    </lineage>
</organism>
<feature type="transmembrane region" description="Helical" evidence="1">
    <location>
        <begin position="131"/>
        <end position="152"/>
    </location>
</feature>